<dbReference type="EMBL" id="CDMC01000040">
    <property type="protein sequence ID" value="CEL11995.1"/>
    <property type="molecule type" value="Genomic_DNA"/>
</dbReference>
<sequence>MDALPQRHLVQAAGTWNNGPKLEEFLREDNLPDDARLLLSETFKQTEHRASAVRTHISQIKQILLLPALLPHISSFRASPIVFWVDGQDQKSYWETENALSYIYKWNRQNEWHKLIDSDPKNDVVHAMRRAFGMTAIYLLIRSICSAFGAKIFSQAASEHCLTLIATRDADQTTRENLEQVLRKDYQAGKRWDNYATRLGGSGVFFLIGIVPPSAYEGVLNQGDDLDFVASQYQSLKVPEIAQRHDLYTLGDLILSEITERAWTCSPPNLPVKKRKYSKKKAVMCSGGVSRRAEHASAPSISGARSKRVRYKPNSLLLNQSGERPQASYKEPIGLIQHPEAPAQPLLAHVSTGAPTYPKPARCGPYDSILHELISYTKKPFPLTWGQQHHLCP</sequence>
<reference evidence="2" key="1">
    <citation type="journal article" date="2016" name="Genome Announc.">
        <title>Draft genome sequences of fungus Aspergillus calidoustus.</title>
        <authorList>
            <person name="Horn F."/>
            <person name="Linde J."/>
            <person name="Mattern D.J."/>
            <person name="Walther G."/>
            <person name="Guthke R."/>
            <person name="Scherlach K."/>
            <person name="Martin K."/>
            <person name="Brakhage A.A."/>
            <person name="Petzke L."/>
            <person name="Valiante V."/>
        </authorList>
    </citation>
    <scope>NUCLEOTIDE SEQUENCE [LARGE SCALE GENOMIC DNA]</scope>
    <source>
        <strain evidence="2">SF006504</strain>
    </source>
</reference>
<organism evidence="1 2">
    <name type="scientific">Aspergillus calidoustus</name>
    <dbReference type="NCBI Taxonomy" id="454130"/>
    <lineage>
        <taxon>Eukaryota</taxon>
        <taxon>Fungi</taxon>
        <taxon>Dikarya</taxon>
        <taxon>Ascomycota</taxon>
        <taxon>Pezizomycotina</taxon>
        <taxon>Eurotiomycetes</taxon>
        <taxon>Eurotiomycetidae</taxon>
        <taxon>Eurotiales</taxon>
        <taxon>Aspergillaceae</taxon>
        <taxon>Aspergillus</taxon>
        <taxon>Aspergillus subgen. Nidulantes</taxon>
    </lineage>
</organism>
<dbReference type="Proteomes" id="UP000054771">
    <property type="component" value="Unassembled WGS sequence"/>
</dbReference>
<gene>
    <name evidence="1" type="ORF">ASPCAL15089</name>
</gene>
<evidence type="ECO:0000313" key="1">
    <source>
        <dbReference type="EMBL" id="CEL11995.1"/>
    </source>
</evidence>
<dbReference type="AlphaFoldDB" id="A0A0U5GIS4"/>
<accession>A0A0U5GIS4</accession>
<evidence type="ECO:0000313" key="2">
    <source>
        <dbReference type="Proteomes" id="UP000054771"/>
    </source>
</evidence>
<name>A0A0U5GIS4_ASPCI</name>
<protein>
    <submittedName>
        <fullName evidence="1">Uncharacterized protein</fullName>
    </submittedName>
</protein>
<keyword evidence="2" id="KW-1185">Reference proteome</keyword>
<proteinExistence type="predicted"/>